<feature type="transmembrane region" description="Helical" evidence="19">
    <location>
        <begin position="90"/>
        <end position="111"/>
    </location>
</feature>
<evidence type="ECO:0000256" key="15">
    <source>
        <dbReference type="PIRSR" id="PIRSR600829-1"/>
    </source>
</evidence>
<dbReference type="RefSeq" id="WP_304420915.1">
    <property type="nucleotide sequence ID" value="NZ_JANCMU010000005.1"/>
</dbReference>
<evidence type="ECO:0000256" key="6">
    <source>
        <dbReference type="ARBA" id="ARBA00022692"/>
    </source>
</evidence>
<keyword evidence="8 20" id="KW-0418">Kinase</keyword>
<feature type="binding site" evidence="18">
    <location>
        <position position="70"/>
    </location>
    <ligand>
        <name>a divalent metal cation</name>
        <dbReference type="ChEBI" id="CHEBI:60240"/>
    </ligand>
</feature>
<feature type="binding site" evidence="17">
    <location>
        <position position="70"/>
    </location>
    <ligand>
        <name>ATP</name>
        <dbReference type="ChEBI" id="CHEBI:30616"/>
    </ligand>
</feature>
<feature type="binding site" evidence="16">
    <location>
        <position position="63"/>
    </location>
    <ligand>
        <name>substrate</name>
    </ligand>
</feature>
<keyword evidence="5" id="KW-0808">Transferase</keyword>
<evidence type="ECO:0000256" key="12">
    <source>
        <dbReference type="ARBA" id="ARBA00023136"/>
    </source>
</evidence>
<dbReference type="GO" id="GO:0008654">
    <property type="term" value="P:phospholipid biosynthetic process"/>
    <property type="evidence" value="ECO:0007669"/>
    <property type="project" value="UniProtKB-KW"/>
</dbReference>
<feature type="binding site" evidence="18">
    <location>
        <position position="22"/>
    </location>
    <ligand>
        <name>a divalent metal cation</name>
        <dbReference type="ChEBI" id="CHEBI:60240"/>
    </ligand>
</feature>
<comment type="subcellular location">
    <subcellularLocation>
        <location evidence="1">Cell membrane</location>
        <topology evidence="1">Multi-pass membrane protein</topology>
    </subcellularLocation>
</comment>
<keyword evidence="14" id="KW-1208">Phospholipid metabolism</keyword>
<accession>A0A9X4RW36</accession>
<dbReference type="CDD" id="cd14265">
    <property type="entry name" value="UDPK_IM_like"/>
    <property type="match status" value="1"/>
</dbReference>
<evidence type="ECO:0000256" key="13">
    <source>
        <dbReference type="ARBA" id="ARBA00023209"/>
    </source>
</evidence>
<dbReference type="Gene3D" id="1.10.287.3610">
    <property type="match status" value="1"/>
</dbReference>
<keyword evidence="18" id="KW-0479">Metal-binding</keyword>
<evidence type="ECO:0000256" key="16">
    <source>
        <dbReference type="PIRSR" id="PIRSR600829-2"/>
    </source>
</evidence>
<evidence type="ECO:0000313" key="20">
    <source>
        <dbReference type="EMBL" id="MDG4946530.1"/>
    </source>
</evidence>
<keyword evidence="4" id="KW-0444">Lipid biosynthesis</keyword>
<evidence type="ECO:0000256" key="10">
    <source>
        <dbReference type="ARBA" id="ARBA00022989"/>
    </source>
</evidence>
<evidence type="ECO:0000256" key="14">
    <source>
        <dbReference type="ARBA" id="ARBA00023264"/>
    </source>
</evidence>
<keyword evidence="12 19" id="KW-0472">Membrane</keyword>
<keyword evidence="9 17" id="KW-0067">ATP-binding</keyword>
<keyword evidence="6 19" id="KW-0812">Transmembrane</keyword>
<keyword evidence="7 17" id="KW-0547">Nucleotide-binding</keyword>
<sequence length="119" mass="13310">MKARLKSFGYALNGIREVIKSEMNMRIHLAASFLVIIMGLIFSINWIEWIFIIICIALVLSAEIANTVVEKYLDAMHPEFNPKVGLIKDMAAAAVLILAMSSFIIGMIIFLPKIIDLLT</sequence>
<dbReference type="GO" id="GO:0005886">
    <property type="term" value="C:plasma membrane"/>
    <property type="evidence" value="ECO:0007669"/>
    <property type="project" value="UniProtKB-SubCell"/>
</dbReference>
<evidence type="ECO:0000256" key="19">
    <source>
        <dbReference type="SAM" id="Phobius"/>
    </source>
</evidence>
<keyword evidence="11" id="KW-0443">Lipid metabolism</keyword>
<dbReference type="PANTHER" id="PTHR34299:SF1">
    <property type="entry name" value="DIACYLGLYCEROL KINASE"/>
    <property type="match status" value="1"/>
</dbReference>
<dbReference type="GO" id="GO:0016301">
    <property type="term" value="F:kinase activity"/>
    <property type="evidence" value="ECO:0007669"/>
    <property type="project" value="UniProtKB-KW"/>
</dbReference>
<dbReference type="Pfam" id="PF01219">
    <property type="entry name" value="DAGK_prokar"/>
    <property type="match status" value="1"/>
</dbReference>
<keyword evidence="13" id="KW-0594">Phospholipid biosynthesis</keyword>
<dbReference type="GO" id="GO:0046872">
    <property type="term" value="F:metal ion binding"/>
    <property type="evidence" value="ECO:0007669"/>
    <property type="project" value="UniProtKB-KW"/>
</dbReference>
<name>A0A9X4RW36_9FLAO</name>
<comment type="caution">
    <text evidence="20">The sequence shown here is derived from an EMBL/GenBank/DDBJ whole genome shotgun (WGS) entry which is preliminary data.</text>
</comment>
<gene>
    <name evidence="20" type="ORF">NMK71_08900</name>
</gene>
<protein>
    <submittedName>
        <fullName evidence="20">Diacylglycerol kinase family protein</fullName>
    </submittedName>
</protein>
<organism evidence="20 21">
    <name type="scientific">Profundicola chukchiensis</name>
    <dbReference type="NCBI Taxonomy" id="2961959"/>
    <lineage>
        <taxon>Bacteria</taxon>
        <taxon>Pseudomonadati</taxon>
        <taxon>Bacteroidota</taxon>
        <taxon>Flavobacteriia</taxon>
        <taxon>Flavobacteriales</taxon>
        <taxon>Weeksellaceae</taxon>
        <taxon>Profundicola</taxon>
    </lineage>
</organism>
<evidence type="ECO:0000256" key="7">
    <source>
        <dbReference type="ARBA" id="ARBA00022741"/>
    </source>
</evidence>
<comment type="cofactor">
    <cofactor evidence="18">
        <name>Mg(2+)</name>
        <dbReference type="ChEBI" id="CHEBI:18420"/>
    </cofactor>
    <text evidence="18">Mn(2+), Zn(2+), Cd(2+) and Co(2+) support activity to lesser extents.</text>
</comment>
<evidence type="ECO:0000256" key="5">
    <source>
        <dbReference type="ARBA" id="ARBA00022679"/>
    </source>
</evidence>
<dbReference type="GO" id="GO:0005524">
    <property type="term" value="F:ATP binding"/>
    <property type="evidence" value="ECO:0007669"/>
    <property type="project" value="UniProtKB-KW"/>
</dbReference>
<feature type="binding site" evidence="17">
    <location>
        <position position="10"/>
    </location>
    <ligand>
        <name>ATP</name>
        <dbReference type="ChEBI" id="CHEBI:30616"/>
    </ligand>
</feature>
<keyword evidence="10 19" id="KW-1133">Transmembrane helix</keyword>
<evidence type="ECO:0000256" key="4">
    <source>
        <dbReference type="ARBA" id="ARBA00022516"/>
    </source>
</evidence>
<evidence type="ECO:0000313" key="21">
    <source>
        <dbReference type="Proteomes" id="UP001152599"/>
    </source>
</evidence>
<keyword evidence="21" id="KW-1185">Reference proteome</keyword>
<comment type="similarity">
    <text evidence="2">Belongs to the bacterial diacylglycerol kinase family.</text>
</comment>
<keyword evidence="3" id="KW-1003">Cell membrane</keyword>
<keyword evidence="18" id="KW-0460">Magnesium</keyword>
<dbReference type="PANTHER" id="PTHR34299">
    <property type="entry name" value="DIACYLGLYCEROL KINASE"/>
    <property type="match status" value="1"/>
</dbReference>
<evidence type="ECO:0000256" key="18">
    <source>
        <dbReference type="PIRSR" id="PIRSR600829-4"/>
    </source>
</evidence>
<reference evidence="20" key="1">
    <citation type="submission" date="2022-07" db="EMBL/GenBank/DDBJ databases">
        <title>Description and genome-wide analysis of Profundicola chukchiensis gen. nov., sp. nov., marine bacteria isolated from bottom sediments of the Chukchi Sea.</title>
        <authorList>
            <person name="Romanenko L."/>
            <person name="Otstavnykh N."/>
            <person name="Kurilenko V."/>
            <person name="Eremeev V."/>
            <person name="Velansky P."/>
            <person name="Mikhailov V."/>
            <person name="Isaeva M."/>
        </authorList>
    </citation>
    <scope>NUCLEOTIDE SEQUENCE</scope>
    <source>
        <strain evidence="20">KMM 9713</strain>
    </source>
</reference>
<feature type="binding site" evidence="17">
    <location>
        <position position="22"/>
    </location>
    <ligand>
        <name>ATP</name>
        <dbReference type="ChEBI" id="CHEBI:30616"/>
    </ligand>
</feature>
<evidence type="ECO:0000256" key="11">
    <source>
        <dbReference type="ARBA" id="ARBA00023098"/>
    </source>
</evidence>
<feature type="transmembrane region" description="Helical" evidence="19">
    <location>
        <begin position="50"/>
        <end position="69"/>
    </location>
</feature>
<dbReference type="AlphaFoldDB" id="A0A9X4RW36"/>
<evidence type="ECO:0000256" key="8">
    <source>
        <dbReference type="ARBA" id="ARBA00022777"/>
    </source>
</evidence>
<evidence type="ECO:0000256" key="2">
    <source>
        <dbReference type="ARBA" id="ARBA00005967"/>
    </source>
</evidence>
<evidence type="ECO:0000256" key="17">
    <source>
        <dbReference type="PIRSR" id="PIRSR600829-3"/>
    </source>
</evidence>
<dbReference type="InterPro" id="IPR033717">
    <property type="entry name" value="UDPK"/>
</dbReference>
<evidence type="ECO:0000256" key="9">
    <source>
        <dbReference type="ARBA" id="ARBA00022840"/>
    </source>
</evidence>
<dbReference type="EMBL" id="JANCMU010000005">
    <property type="protein sequence ID" value="MDG4946530.1"/>
    <property type="molecule type" value="Genomic_DNA"/>
</dbReference>
<feature type="transmembrane region" description="Helical" evidence="19">
    <location>
        <begin position="25"/>
        <end position="44"/>
    </location>
</feature>
<proteinExistence type="inferred from homology"/>
<dbReference type="InterPro" id="IPR000829">
    <property type="entry name" value="DAGK"/>
</dbReference>
<evidence type="ECO:0000256" key="3">
    <source>
        <dbReference type="ARBA" id="ARBA00022475"/>
    </source>
</evidence>
<evidence type="ECO:0000256" key="1">
    <source>
        <dbReference type="ARBA" id="ARBA00004651"/>
    </source>
</evidence>
<dbReference type="InterPro" id="IPR036945">
    <property type="entry name" value="DAGK_sf"/>
</dbReference>
<dbReference type="Proteomes" id="UP001152599">
    <property type="component" value="Unassembled WGS sequence"/>
</dbReference>
<feature type="binding site" evidence="17">
    <location>
        <begin position="88"/>
        <end position="89"/>
    </location>
    <ligand>
        <name>ATP</name>
        <dbReference type="ChEBI" id="CHEBI:30616"/>
    </ligand>
</feature>
<feature type="active site" description="Proton acceptor" evidence="15">
    <location>
        <position position="63"/>
    </location>
</feature>